<dbReference type="SUPFAM" id="SSF51206">
    <property type="entry name" value="cAMP-binding domain-like"/>
    <property type="match status" value="1"/>
</dbReference>
<proteinExistence type="predicted"/>
<dbReference type="InterPro" id="IPR018490">
    <property type="entry name" value="cNMP-bd_dom_sf"/>
</dbReference>
<evidence type="ECO:0000256" key="1">
    <source>
        <dbReference type="ARBA" id="ARBA00023159"/>
    </source>
</evidence>
<dbReference type="AlphaFoldDB" id="A0A7X1DH62"/>
<evidence type="ECO:0000313" key="2">
    <source>
        <dbReference type="EMBL" id="MBC2310739.1"/>
    </source>
</evidence>
<comment type="caution">
    <text evidence="2">The sequence shown here is derived from an EMBL/GenBank/DDBJ whole genome shotgun (WGS) entry which is preliminary data.</text>
</comment>
<organism evidence="2 3">
    <name type="scientific">Listeria booriae</name>
    <dbReference type="NCBI Taxonomy" id="1552123"/>
    <lineage>
        <taxon>Bacteria</taxon>
        <taxon>Bacillati</taxon>
        <taxon>Bacillota</taxon>
        <taxon>Bacilli</taxon>
        <taxon>Bacillales</taxon>
        <taxon>Listeriaceae</taxon>
        <taxon>Listeria</taxon>
    </lineage>
</organism>
<dbReference type="InterPro" id="IPR014710">
    <property type="entry name" value="RmlC-like_jellyroll"/>
</dbReference>
<dbReference type="Proteomes" id="UP000565628">
    <property type="component" value="Unassembled WGS sequence"/>
</dbReference>
<sequence length="212" mass="24803">MKNQTLAILEDLIQNTPNSNWITIETVDKKTIIDNQKLYNDFLIILDGTLHLENKNSQILHFFTNSHIIYHSPFDLGIENQLRIIANTDMEVAFVNREFFLNFAANKPSYMEWLLTAVLRNSSGLCFELMKHDLPTEPRITYTLQSFCDTLDLEVDDEEEEYVEIPSFLNKSKLAHYGNVSRKNLNEKLDILEEKEEVKRADNKLYIRVESL</sequence>
<dbReference type="EMBL" id="JAASWV010000009">
    <property type="protein sequence ID" value="MBC2310739.1"/>
    <property type="molecule type" value="Genomic_DNA"/>
</dbReference>
<accession>A0A7X1DH62</accession>
<dbReference type="Gene3D" id="2.60.120.10">
    <property type="entry name" value="Jelly Rolls"/>
    <property type="match status" value="1"/>
</dbReference>
<evidence type="ECO:0000313" key="3">
    <source>
        <dbReference type="Proteomes" id="UP000565628"/>
    </source>
</evidence>
<keyword evidence="1" id="KW-0010">Activator</keyword>
<reference evidence="2 3" key="1">
    <citation type="submission" date="2020-03" db="EMBL/GenBank/DDBJ databases">
        <title>Soil Listeria distribution.</title>
        <authorList>
            <person name="Liao J."/>
            <person name="Wiedmann M."/>
        </authorList>
    </citation>
    <scope>NUCLEOTIDE SEQUENCE [LARGE SCALE GENOMIC DNA]</scope>
    <source>
        <strain evidence="2 3">FSL L7-0039</strain>
    </source>
</reference>
<name>A0A7X1DH62_9LIST</name>
<protein>
    <submittedName>
        <fullName evidence="2">Crp/Fnr family transcriptional regulator</fullName>
    </submittedName>
</protein>
<gene>
    <name evidence="2" type="ORF">HCJ81_07545</name>
</gene>
<dbReference type="RefSeq" id="WP_185641867.1">
    <property type="nucleotide sequence ID" value="NZ_JAARZW010000004.1"/>
</dbReference>